<protein>
    <submittedName>
        <fullName evidence="2">Uncharacterized protein</fullName>
    </submittedName>
</protein>
<feature type="compositionally biased region" description="Low complexity" evidence="1">
    <location>
        <begin position="93"/>
        <end position="110"/>
    </location>
</feature>
<evidence type="ECO:0000256" key="1">
    <source>
        <dbReference type="SAM" id="MobiDB-lite"/>
    </source>
</evidence>
<feature type="compositionally biased region" description="Low complexity" evidence="1">
    <location>
        <begin position="1"/>
        <end position="13"/>
    </location>
</feature>
<dbReference type="RefSeq" id="WP_154207482.1">
    <property type="nucleotide sequence ID" value="NZ_WJYN01000006.1"/>
</dbReference>
<reference evidence="2 3" key="1">
    <citation type="submission" date="2019-11" db="EMBL/GenBank/DDBJ databases">
        <title>Phenotypic characterization of an OXA-22 and OXA-60 co-producing Ralstonia pickettii clinical strain.</title>
        <authorList>
            <person name="He F."/>
        </authorList>
    </citation>
    <scope>NUCLEOTIDE SEQUENCE [LARGE SCALE GENOMIC DNA]</scope>
    <source>
        <strain evidence="2 3">PSLESD1</strain>
    </source>
</reference>
<feature type="region of interest" description="Disordered" evidence="1">
    <location>
        <begin position="240"/>
        <end position="267"/>
    </location>
</feature>
<evidence type="ECO:0000313" key="3">
    <source>
        <dbReference type="Proteomes" id="UP000441032"/>
    </source>
</evidence>
<organism evidence="2 3">
    <name type="scientific">Ralstonia pickettii</name>
    <name type="common">Burkholderia pickettii</name>
    <dbReference type="NCBI Taxonomy" id="329"/>
    <lineage>
        <taxon>Bacteria</taxon>
        <taxon>Pseudomonadati</taxon>
        <taxon>Pseudomonadota</taxon>
        <taxon>Betaproteobacteria</taxon>
        <taxon>Burkholderiales</taxon>
        <taxon>Burkholderiaceae</taxon>
        <taxon>Ralstonia</taxon>
    </lineage>
</organism>
<proteinExistence type="predicted"/>
<feature type="region of interest" description="Disordered" evidence="1">
    <location>
        <begin position="1"/>
        <end position="22"/>
    </location>
</feature>
<feature type="region of interest" description="Disordered" evidence="1">
    <location>
        <begin position="48"/>
        <end position="110"/>
    </location>
</feature>
<evidence type="ECO:0000313" key="2">
    <source>
        <dbReference type="EMBL" id="MRT00165.1"/>
    </source>
</evidence>
<name>A0A7X2HP86_RALPI</name>
<accession>A0A7X2HP86</accession>
<feature type="compositionally biased region" description="Polar residues" evidence="1">
    <location>
        <begin position="251"/>
        <end position="262"/>
    </location>
</feature>
<sequence length="366" mass="39167">MKLGQSDALALADSDSRSLLMDRDGIAHGTANRYQGWQRAMEQAELAGWFKEASDGTKGQPENNGQPDSKRPYEAPARNPASEARLTSRERVAVSSRRAAPPPDATDVAAQADPIPQEIAGASTRSTASARQVPAVVSQSSAGARPVADVRPVAIANTAGPGAQRVAALWQVAPTAAPPLAQWNALIAQFRQAVLGSDRGTLDGAITAMERAVPPAVKPVSSEPMAPVHANSDVWSEVIDETEDDPEAPLPSSSKEATSAAPSNPPVRIHVEWTEQGARVWLGVDGDESAALPEIRQQLDRMLSESGHQLLSLVCNGHTVTERTPGNWDKRVSLAKLYEGQYRQVLQSEDWSADQSMFHLYEQGAR</sequence>
<dbReference type="AlphaFoldDB" id="A0A7X2HP86"/>
<gene>
    <name evidence="2" type="ORF">GJQ57_16105</name>
</gene>
<dbReference type="Proteomes" id="UP000441032">
    <property type="component" value="Unassembled WGS sequence"/>
</dbReference>
<dbReference type="EMBL" id="WJYN01000006">
    <property type="protein sequence ID" value="MRT00165.1"/>
    <property type="molecule type" value="Genomic_DNA"/>
</dbReference>
<comment type="caution">
    <text evidence="2">The sequence shown here is derived from an EMBL/GenBank/DDBJ whole genome shotgun (WGS) entry which is preliminary data.</text>
</comment>